<sequence>MKQFAFFLLFFSGAVFAHPPCGDFLKQHGKKPKHLEFVKCIKEQGQISTLVATYRVKGKYASEVEKYCIDTFGMPPLRNICCIWEPMPNSKGNRYGSLKSGWNGFYYMIDMGAESSGSNKRKDWPEIDWFIVTVELPLEYP</sequence>
<protein>
    <recommendedName>
        <fullName evidence="4">DUF4952 domain-containing protein</fullName>
    </recommendedName>
</protein>
<keyword evidence="1" id="KW-0732">Signal</keyword>
<evidence type="ECO:0008006" key="4">
    <source>
        <dbReference type="Google" id="ProtNLM"/>
    </source>
</evidence>
<name>M6ULV4_9LEPT</name>
<dbReference type="InterPro" id="IPR032537">
    <property type="entry name" value="DUF4952"/>
</dbReference>
<gene>
    <name evidence="2" type="ORF">LEP1GSC187_0704</name>
</gene>
<dbReference type="Pfam" id="PF16310">
    <property type="entry name" value="DUF4952"/>
    <property type="match status" value="1"/>
</dbReference>
<evidence type="ECO:0000313" key="2">
    <source>
        <dbReference type="EMBL" id="EMO46102.1"/>
    </source>
</evidence>
<dbReference type="RefSeq" id="WP_004485808.1">
    <property type="nucleotide sequence ID" value="NZ_AHOQ02000022.1"/>
</dbReference>
<feature type="chain" id="PRO_5004078408" description="DUF4952 domain-containing protein" evidence="1">
    <location>
        <begin position="18"/>
        <end position="141"/>
    </location>
</feature>
<feature type="signal peptide" evidence="1">
    <location>
        <begin position="1"/>
        <end position="17"/>
    </location>
</feature>
<evidence type="ECO:0000313" key="3">
    <source>
        <dbReference type="Proteomes" id="UP000012160"/>
    </source>
</evidence>
<dbReference type="Proteomes" id="UP000012160">
    <property type="component" value="Unassembled WGS sequence"/>
</dbReference>
<evidence type="ECO:0000256" key="1">
    <source>
        <dbReference type="SAM" id="SignalP"/>
    </source>
</evidence>
<organism evidence="2 3">
    <name type="scientific">Leptospira santarosai str. ZUN179</name>
    <dbReference type="NCBI Taxonomy" id="1049985"/>
    <lineage>
        <taxon>Bacteria</taxon>
        <taxon>Pseudomonadati</taxon>
        <taxon>Spirochaetota</taxon>
        <taxon>Spirochaetia</taxon>
        <taxon>Leptospirales</taxon>
        <taxon>Leptospiraceae</taxon>
        <taxon>Leptospira</taxon>
    </lineage>
</organism>
<comment type="caution">
    <text evidence="2">The sequence shown here is derived from an EMBL/GenBank/DDBJ whole genome shotgun (WGS) entry which is preliminary data.</text>
</comment>
<dbReference type="AlphaFoldDB" id="M6ULV4"/>
<reference evidence="2 3" key="1">
    <citation type="submission" date="2013-01" db="EMBL/GenBank/DDBJ databases">
        <authorList>
            <person name="Harkins D.M."/>
            <person name="Durkin A.S."/>
            <person name="Brinkac L.M."/>
            <person name="Haft D.H."/>
            <person name="Selengut J.D."/>
            <person name="Sanka R."/>
            <person name="DePew J."/>
            <person name="Purushe J."/>
            <person name="Matthias M.A."/>
            <person name="Vinetz J.M."/>
            <person name="Sutton G.G."/>
            <person name="Nierman W.C."/>
            <person name="Fouts D.E."/>
        </authorList>
    </citation>
    <scope>NUCLEOTIDE SEQUENCE [LARGE SCALE GENOMIC DNA]</scope>
    <source>
        <strain evidence="2 3">ZUN179</strain>
    </source>
</reference>
<accession>M6ULV4</accession>
<dbReference type="EMBL" id="AHOQ02000022">
    <property type="protein sequence ID" value="EMO46102.1"/>
    <property type="molecule type" value="Genomic_DNA"/>
</dbReference>
<proteinExistence type="predicted"/>